<evidence type="ECO:0000256" key="12">
    <source>
        <dbReference type="ARBA" id="ARBA00023264"/>
    </source>
</evidence>
<keyword evidence="11" id="KW-0594">Phospholipid biosynthesis</keyword>
<evidence type="ECO:0000256" key="11">
    <source>
        <dbReference type="ARBA" id="ARBA00023209"/>
    </source>
</evidence>
<dbReference type="Gene3D" id="2.60.200.40">
    <property type="match status" value="1"/>
</dbReference>
<dbReference type="EMBL" id="FRAH01000004">
    <property type="protein sequence ID" value="SHJ67343.1"/>
    <property type="molecule type" value="Genomic_DNA"/>
</dbReference>
<protein>
    <submittedName>
        <fullName evidence="14">Lipid kinase, YegS/Rv2252/BmrU family</fullName>
    </submittedName>
</protein>
<dbReference type="InterPro" id="IPR050187">
    <property type="entry name" value="Lipid_Phosphate_FormReg"/>
</dbReference>
<dbReference type="OrthoDB" id="142078at2"/>
<evidence type="ECO:0000256" key="10">
    <source>
        <dbReference type="ARBA" id="ARBA00023098"/>
    </source>
</evidence>
<dbReference type="InterPro" id="IPR017438">
    <property type="entry name" value="ATP-NAD_kinase_N"/>
</dbReference>
<evidence type="ECO:0000256" key="8">
    <source>
        <dbReference type="ARBA" id="ARBA00022840"/>
    </source>
</evidence>
<proteinExistence type="inferred from homology"/>
<dbReference type="Gene3D" id="3.40.50.10330">
    <property type="entry name" value="Probable inorganic polyphosphate/atp-NAD kinase, domain 1"/>
    <property type="match status" value="1"/>
</dbReference>
<dbReference type="SMART" id="SM00046">
    <property type="entry name" value="DAGKc"/>
    <property type="match status" value="1"/>
</dbReference>
<dbReference type="InterPro" id="IPR001206">
    <property type="entry name" value="Diacylglycerol_kinase_cat_dom"/>
</dbReference>
<dbReference type="InterPro" id="IPR005218">
    <property type="entry name" value="Diacylglycerol/lipid_kinase"/>
</dbReference>
<organism evidence="14 15">
    <name type="scientific">Anaerotignum lactatifermentans DSM 14214</name>
    <dbReference type="NCBI Taxonomy" id="1121323"/>
    <lineage>
        <taxon>Bacteria</taxon>
        <taxon>Bacillati</taxon>
        <taxon>Bacillota</taxon>
        <taxon>Clostridia</taxon>
        <taxon>Lachnospirales</taxon>
        <taxon>Anaerotignaceae</taxon>
        <taxon>Anaerotignum</taxon>
    </lineage>
</organism>
<gene>
    <name evidence="14" type="ORF">SAMN02745138_00305</name>
</gene>
<sequence>MKKVKLFYNPFSGNKTFKFDLDVCIGVFQSAGYEVHPFRTMQPGDIETHVAQMDKDYDIVVASGGDGTVNIVLNALMHNNLKIPLGIIPSGTANDFATFLGLKTGDSEGACRVMTETSPRNVDIGLVNGETYFINVCAGGLLTNVSQTVDKDVKNALGNLSYYLKGMEQIPNFHKIPFRITTSDEVLEEDLYLYMIMNSAGTGSFTKLSPEASISDGKFEFIGIRAKSILEIPSVFLKMLTGEHIKDEKSILYRRDHYFKIECLDPDFQIMESTVDGEMGPKMPFTLEVLPKAYPIYGNFEKKKHVSRETPLAKLNAVVKNGK</sequence>
<keyword evidence="15" id="KW-1185">Reference proteome</keyword>
<dbReference type="InterPro" id="IPR016064">
    <property type="entry name" value="NAD/diacylglycerol_kinase_sf"/>
</dbReference>
<dbReference type="Pfam" id="PF00781">
    <property type="entry name" value="DAGK_cat"/>
    <property type="match status" value="1"/>
</dbReference>
<dbReference type="GO" id="GO:0046872">
    <property type="term" value="F:metal ion binding"/>
    <property type="evidence" value="ECO:0007669"/>
    <property type="project" value="UniProtKB-KW"/>
</dbReference>
<dbReference type="InterPro" id="IPR045540">
    <property type="entry name" value="YegS/DAGK_C"/>
</dbReference>
<dbReference type="GO" id="GO:0005886">
    <property type="term" value="C:plasma membrane"/>
    <property type="evidence" value="ECO:0007669"/>
    <property type="project" value="TreeGrafter"/>
</dbReference>
<keyword evidence="4" id="KW-0808">Transferase</keyword>
<evidence type="ECO:0000313" key="14">
    <source>
        <dbReference type="EMBL" id="SHJ67343.1"/>
    </source>
</evidence>
<reference evidence="14 15" key="1">
    <citation type="submission" date="2016-11" db="EMBL/GenBank/DDBJ databases">
        <authorList>
            <person name="Jaros S."/>
            <person name="Januszkiewicz K."/>
            <person name="Wedrychowicz H."/>
        </authorList>
    </citation>
    <scope>NUCLEOTIDE SEQUENCE [LARGE SCALE GENOMIC DNA]</scope>
    <source>
        <strain evidence="14 15">DSM 14214</strain>
    </source>
</reference>
<dbReference type="Pfam" id="PF19279">
    <property type="entry name" value="YegS_C"/>
    <property type="match status" value="1"/>
</dbReference>
<keyword evidence="5" id="KW-0479">Metal-binding</keyword>
<dbReference type="NCBIfam" id="TIGR00147">
    <property type="entry name" value="YegS/Rv2252/BmrU family lipid kinase"/>
    <property type="match status" value="1"/>
</dbReference>
<dbReference type="Proteomes" id="UP000183975">
    <property type="component" value="Unassembled WGS sequence"/>
</dbReference>
<dbReference type="PROSITE" id="PS50146">
    <property type="entry name" value="DAGK"/>
    <property type="match status" value="1"/>
</dbReference>
<evidence type="ECO:0000256" key="4">
    <source>
        <dbReference type="ARBA" id="ARBA00022679"/>
    </source>
</evidence>
<evidence type="ECO:0000256" key="6">
    <source>
        <dbReference type="ARBA" id="ARBA00022741"/>
    </source>
</evidence>
<evidence type="ECO:0000256" key="9">
    <source>
        <dbReference type="ARBA" id="ARBA00022842"/>
    </source>
</evidence>
<keyword evidence="9" id="KW-0460">Magnesium</keyword>
<keyword evidence="12" id="KW-1208">Phospholipid metabolism</keyword>
<dbReference type="GO" id="GO:0004143">
    <property type="term" value="F:ATP-dependent diacylglycerol kinase activity"/>
    <property type="evidence" value="ECO:0007669"/>
    <property type="project" value="TreeGrafter"/>
</dbReference>
<dbReference type="PANTHER" id="PTHR12358">
    <property type="entry name" value="SPHINGOSINE KINASE"/>
    <property type="match status" value="1"/>
</dbReference>
<dbReference type="SUPFAM" id="SSF111331">
    <property type="entry name" value="NAD kinase/diacylglycerol kinase-like"/>
    <property type="match status" value="1"/>
</dbReference>
<evidence type="ECO:0000256" key="1">
    <source>
        <dbReference type="ARBA" id="ARBA00001946"/>
    </source>
</evidence>
<evidence type="ECO:0000256" key="7">
    <source>
        <dbReference type="ARBA" id="ARBA00022777"/>
    </source>
</evidence>
<keyword evidence="8" id="KW-0067">ATP-binding</keyword>
<evidence type="ECO:0000256" key="5">
    <source>
        <dbReference type="ARBA" id="ARBA00022723"/>
    </source>
</evidence>
<dbReference type="RefSeq" id="WP_072848368.1">
    <property type="nucleotide sequence ID" value="NZ_FRAH01000004.1"/>
</dbReference>
<evidence type="ECO:0000313" key="15">
    <source>
        <dbReference type="Proteomes" id="UP000183975"/>
    </source>
</evidence>
<keyword evidence="3" id="KW-0444">Lipid biosynthesis</keyword>
<evidence type="ECO:0000256" key="2">
    <source>
        <dbReference type="ARBA" id="ARBA00005983"/>
    </source>
</evidence>
<name>A0A1M6L829_9FIRM</name>
<evidence type="ECO:0000259" key="13">
    <source>
        <dbReference type="PROSITE" id="PS50146"/>
    </source>
</evidence>
<comment type="similarity">
    <text evidence="2">Belongs to the diacylglycerol/lipid kinase family.</text>
</comment>
<keyword evidence="10" id="KW-0443">Lipid metabolism</keyword>
<evidence type="ECO:0000256" key="3">
    <source>
        <dbReference type="ARBA" id="ARBA00022516"/>
    </source>
</evidence>
<accession>A0A1M6L829</accession>
<feature type="domain" description="DAGKc" evidence="13">
    <location>
        <begin position="1"/>
        <end position="131"/>
    </location>
</feature>
<dbReference type="GO" id="GO:0005524">
    <property type="term" value="F:ATP binding"/>
    <property type="evidence" value="ECO:0007669"/>
    <property type="project" value="UniProtKB-KW"/>
</dbReference>
<dbReference type="AlphaFoldDB" id="A0A1M6L829"/>
<dbReference type="GO" id="GO:0008654">
    <property type="term" value="P:phospholipid biosynthetic process"/>
    <property type="evidence" value="ECO:0007669"/>
    <property type="project" value="UniProtKB-KW"/>
</dbReference>
<keyword evidence="7 14" id="KW-0418">Kinase</keyword>
<keyword evidence="6" id="KW-0547">Nucleotide-binding</keyword>
<comment type="cofactor">
    <cofactor evidence="1">
        <name>Mg(2+)</name>
        <dbReference type="ChEBI" id="CHEBI:18420"/>
    </cofactor>
</comment>
<dbReference type="PANTHER" id="PTHR12358:SF106">
    <property type="entry name" value="LIPID KINASE YEGS"/>
    <property type="match status" value="1"/>
</dbReference>